<dbReference type="InParanoid" id="H0XTP5"/>
<feature type="compositionally biased region" description="Basic and acidic residues" evidence="1">
    <location>
        <begin position="186"/>
        <end position="201"/>
    </location>
</feature>
<reference evidence="3" key="2">
    <citation type="submission" date="2025-08" db="UniProtKB">
        <authorList>
            <consortium name="Ensembl"/>
        </authorList>
    </citation>
    <scope>IDENTIFICATION</scope>
</reference>
<dbReference type="InterPro" id="IPR050181">
    <property type="entry name" value="Cold_shock_domain"/>
</dbReference>
<feature type="region of interest" description="Disordered" evidence="1">
    <location>
        <begin position="137"/>
        <end position="220"/>
    </location>
</feature>
<accession>H0XTP5</accession>
<dbReference type="PANTHER" id="PTHR11544">
    <property type="entry name" value="COLD SHOCK DOMAIN CONTAINING PROTEINS"/>
    <property type="match status" value="1"/>
</dbReference>
<dbReference type="Proteomes" id="UP000005225">
    <property type="component" value="Unassembled WGS sequence"/>
</dbReference>
<dbReference type="EMBL" id="AAQR03011827">
    <property type="status" value="NOT_ANNOTATED_CDS"/>
    <property type="molecule type" value="Genomic_DNA"/>
</dbReference>
<dbReference type="Pfam" id="PF00313">
    <property type="entry name" value="CSD"/>
    <property type="match status" value="1"/>
</dbReference>
<dbReference type="OMA" id="YAADHND"/>
<dbReference type="EMBL" id="AAQR03011826">
    <property type="status" value="NOT_ANNOTATED_CDS"/>
    <property type="molecule type" value="Genomic_DNA"/>
</dbReference>
<dbReference type="Gene3D" id="2.40.50.140">
    <property type="entry name" value="Nucleic acid-binding proteins"/>
    <property type="match status" value="1"/>
</dbReference>
<feature type="domain" description="CSD" evidence="2">
    <location>
        <begin position="29"/>
        <end position="96"/>
    </location>
</feature>
<evidence type="ECO:0000313" key="4">
    <source>
        <dbReference type="Proteomes" id="UP000005225"/>
    </source>
</evidence>
<reference evidence="4" key="1">
    <citation type="submission" date="2011-03" db="EMBL/GenBank/DDBJ databases">
        <title>Version 3 of the genome sequence of Otolemur garnettii (Bushbaby).</title>
        <authorList>
            <consortium name="The Broad Institute Genome Sequencing Platform"/>
            <person name="Di Palma F."/>
            <person name="Johnson J."/>
            <person name="Lander E.S."/>
            <person name="Lindblad-Toh K."/>
            <person name="Jaffe D.B."/>
            <person name="Gnerre S."/>
            <person name="MacCallum I."/>
            <person name="Przybylski D."/>
            <person name="Ribeiro F.J."/>
            <person name="Burton J.N."/>
            <person name="Walker B.J."/>
            <person name="Sharpe T."/>
            <person name="Hall G."/>
        </authorList>
    </citation>
    <scope>NUCLEOTIDE SEQUENCE [LARGE SCALE GENOMIC DNA]</scope>
</reference>
<dbReference type="CDD" id="cd04458">
    <property type="entry name" value="CSP_CDS"/>
    <property type="match status" value="1"/>
</dbReference>
<dbReference type="HOGENOM" id="CLU_063071_0_2_1"/>
<reference evidence="3" key="3">
    <citation type="submission" date="2025-09" db="UniProtKB">
        <authorList>
            <consortium name="Ensembl"/>
        </authorList>
    </citation>
    <scope>IDENTIFICATION</scope>
</reference>
<sequence length="220" mass="24021">SCSSGTGSGGPGRLTSAVLAGDEVVITRKVLGIVKWVNVRNGYGFINRNDNKEDGFVYQTAINKNNPRKSLCSIDGETEFDVVEGEKGEEAANVTGPGGTPVQGSKYAADHNDRYYPHLWGPPRNYQQVQFPTLNQNSERGEKNKGSESAPEGQAQPCWPVAGEDETQGQQLPQRWYHCNFNYPRKCPEKPKPQDGKEAKAADPPAKNFSTPKARQGRAG</sequence>
<proteinExistence type="predicted"/>
<dbReference type="PRINTS" id="PR00050">
    <property type="entry name" value="COLDSHOCK"/>
</dbReference>
<dbReference type="GeneTree" id="ENSGT00940000153341"/>
<keyword evidence="4" id="KW-1185">Reference proteome</keyword>
<evidence type="ECO:0000313" key="3">
    <source>
        <dbReference type="Ensembl" id="ENSOGAP00000019487.1"/>
    </source>
</evidence>
<evidence type="ECO:0000259" key="2">
    <source>
        <dbReference type="PROSITE" id="PS51857"/>
    </source>
</evidence>
<evidence type="ECO:0000256" key="1">
    <source>
        <dbReference type="SAM" id="MobiDB-lite"/>
    </source>
</evidence>
<organism evidence="3 4">
    <name type="scientific">Otolemur garnettii</name>
    <name type="common">Small-eared galago</name>
    <name type="synonym">Garnett's greater bushbaby</name>
    <dbReference type="NCBI Taxonomy" id="30611"/>
    <lineage>
        <taxon>Eukaryota</taxon>
        <taxon>Metazoa</taxon>
        <taxon>Chordata</taxon>
        <taxon>Craniata</taxon>
        <taxon>Vertebrata</taxon>
        <taxon>Euteleostomi</taxon>
        <taxon>Mammalia</taxon>
        <taxon>Eutheria</taxon>
        <taxon>Euarchontoglires</taxon>
        <taxon>Primates</taxon>
        <taxon>Strepsirrhini</taxon>
        <taxon>Lorisiformes</taxon>
        <taxon>Galagidae</taxon>
        <taxon>Otolemur</taxon>
    </lineage>
</organism>
<dbReference type="PROSITE" id="PS51857">
    <property type="entry name" value="CSD_2"/>
    <property type="match status" value="1"/>
</dbReference>
<name>H0XTP5_OTOGA</name>
<dbReference type="AlphaFoldDB" id="H0XTP5"/>
<dbReference type="STRING" id="30611.ENSOGAP00000019487"/>
<dbReference type="GO" id="GO:0003676">
    <property type="term" value="F:nucleic acid binding"/>
    <property type="evidence" value="ECO:0007669"/>
    <property type="project" value="InterPro"/>
</dbReference>
<dbReference type="InterPro" id="IPR002059">
    <property type="entry name" value="CSP_DNA-bd"/>
</dbReference>
<dbReference type="SUPFAM" id="SSF50249">
    <property type="entry name" value="Nucleic acid-binding proteins"/>
    <property type="match status" value="1"/>
</dbReference>
<dbReference type="Ensembl" id="ENSOGAT00000024795.1">
    <property type="protein sequence ID" value="ENSOGAP00000019487.1"/>
    <property type="gene ID" value="ENSOGAG00000024472.1"/>
</dbReference>
<dbReference type="InterPro" id="IPR011129">
    <property type="entry name" value="CSD"/>
</dbReference>
<dbReference type="SMART" id="SM00357">
    <property type="entry name" value="CSP"/>
    <property type="match status" value="1"/>
</dbReference>
<feature type="region of interest" description="Disordered" evidence="1">
    <location>
        <begin position="87"/>
        <end position="108"/>
    </location>
</feature>
<dbReference type="InterPro" id="IPR012340">
    <property type="entry name" value="NA-bd_OB-fold"/>
</dbReference>
<protein>
    <recommendedName>
        <fullName evidence="2">CSD domain-containing protein</fullName>
    </recommendedName>
</protein>
<dbReference type="eggNOG" id="KOG3070">
    <property type="taxonomic scope" value="Eukaryota"/>
</dbReference>